<dbReference type="GO" id="GO:0140359">
    <property type="term" value="F:ABC-type transporter activity"/>
    <property type="evidence" value="ECO:0007669"/>
    <property type="project" value="InterPro"/>
</dbReference>
<dbReference type="EMBL" id="RKRA01000001">
    <property type="protein sequence ID" value="RPF29145.1"/>
    <property type="molecule type" value="Genomic_DNA"/>
</dbReference>
<evidence type="ECO:0000256" key="5">
    <source>
        <dbReference type="ARBA" id="ARBA00023136"/>
    </source>
</evidence>
<feature type="transmembrane region" description="Helical" evidence="6">
    <location>
        <begin position="328"/>
        <end position="351"/>
    </location>
</feature>
<feature type="transmembrane region" description="Helical" evidence="6">
    <location>
        <begin position="215"/>
        <end position="240"/>
    </location>
</feature>
<comment type="subcellular location">
    <subcellularLocation>
        <location evidence="1">Cell membrane</location>
        <topology evidence="1">Multi-pass membrane protein</topology>
    </subcellularLocation>
</comment>
<feature type="domain" description="ABC-2 type transporter transmembrane" evidence="7">
    <location>
        <begin position="26"/>
        <end position="347"/>
    </location>
</feature>
<keyword evidence="2" id="KW-1003">Cell membrane</keyword>
<keyword evidence="3 6" id="KW-0812">Transmembrane</keyword>
<comment type="caution">
    <text evidence="8">The sequence shown here is derived from an EMBL/GenBank/DDBJ whole genome shotgun (WGS) entry which is preliminary data.</text>
</comment>
<protein>
    <submittedName>
        <fullName evidence="8">ABC-2 type transport system permease protein</fullName>
    </submittedName>
</protein>
<dbReference type="InterPro" id="IPR051449">
    <property type="entry name" value="ABC-2_transporter_component"/>
</dbReference>
<dbReference type="PANTHER" id="PTHR30294">
    <property type="entry name" value="MEMBRANE COMPONENT OF ABC TRANSPORTER YHHJ-RELATED"/>
    <property type="match status" value="1"/>
</dbReference>
<gene>
    <name evidence="8" type="ORF">EDD32_3705</name>
</gene>
<dbReference type="RefSeq" id="WP_123919888.1">
    <property type="nucleotide sequence ID" value="NZ_RKRA01000001.1"/>
</dbReference>
<name>A0A3N5A6W4_9MICO</name>
<evidence type="ECO:0000256" key="2">
    <source>
        <dbReference type="ARBA" id="ARBA00022475"/>
    </source>
</evidence>
<evidence type="ECO:0000256" key="6">
    <source>
        <dbReference type="SAM" id="Phobius"/>
    </source>
</evidence>
<dbReference type="OrthoDB" id="5243783at2"/>
<keyword evidence="5 6" id="KW-0472">Membrane</keyword>
<keyword evidence="9" id="KW-1185">Reference proteome</keyword>
<sequence length="357" mass="36807">MNAAIVTAILRKDLAAFRRDRFYVLITAASVVLYPLVFWLLPATVDETIRLGVAPGEVRDLLGGDAAAQGGLDVVAFDDVATLEGAVDAGDVVAGLAFPADFVEATAAGERTSVTLLLGAATPPELSGTMRAFVGEIAYAVAGQAPPVDPRTEIVVLGEDRAGDQVTLREQLRPLLAFLVLLTETLALAALVAAEVQQRTVTAVLVTPATTTDFLAAKGILGTAMAFVEAVLITALIGGLATGAPILLLALLLGAMLVTGFGMIAGAYGRDFMTVLFLSVMFMVPLMIPGFAALFPGSASGWVQALPSFPLVDTIVRVTTQGAGWSDVAGSLLLLAGWCVASFAVGALVLGRKVARL</sequence>
<keyword evidence="4 6" id="KW-1133">Transmembrane helix</keyword>
<dbReference type="GO" id="GO:0005886">
    <property type="term" value="C:plasma membrane"/>
    <property type="evidence" value="ECO:0007669"/>
    <property type="project" value="UniProtKB-SubCell"/>
</dbReference>
<dbReference type="InterPro" id="IPR013525">
    <property type="entry name" value="ABC2_TM"/>
</dbReference>
<reference evidence="8 9" key="1">
    <citation type="submission" date="2018-11" db="EMBL/GenBank/DDBJ databases">
        <title>Sequencing the genomes of 1000 actinobacteria strains.</title>
        <authorList>
            <person name="Klenk H.-P."/>
        </authorList>
    </citation>
    <scope>NUCLEOTIDE SEQUENCE [LARGE SCALE GENOMIC DNA]</scope>
    <source>
        <strain evidence="8 9">DSM 14418</strain>
    </source>
</reference>
<feature type="transmembrane region" description="Helical" evidence="6">
    <location>
        <begin position="175"/>
        <end position="194"/>
    </location>
</feature>
<evidence type="ECO:0000259" key="7">
    <source>
        <dbReference type="Pfam" id="PF12698"/>
    </source>
</evidence>
<evidence type="ECO:0000313" key="9">
    <source>
        <dbReference type="Proteomes" id="UP000280726"/>
    </source>
</evidence>
<evidence type="ECO:0000256" key="3">
    <source>
        <dbReference type="ARBA" id="ARBA00022692"/>
    </source>
</evidence>
<organism evidence="8 9">
    <name type="scientific">Georgenia muralis</name>
    <dbReference type="NCBI Taxonomy" id="154117"/>
    <lineage>
        <taxon>Bacteria</taxon>
        <taxon>Bacillati</taxon>
        <taxon>Actinomycetota</taxon>
        <taxon>Actinomycetes</taxon>
        <taxon>Micrococcales</taxon>
        <taxon>Bogoriellaceae</taxon>
        <taxon>Georgenia</taxon>
    </lineage>
</organism>
<accession>A0A3N5A6W4</accession>
<feature type="transmembrane region" description="Helical" evidence="6">
    <location>
        <begin position="275"/>
        <end position="295"/>
    </location>
</feature>
<feature type="transmembrane region" description="Helical" evidence="6">
    <location>
        <begin position="246"/>
        <end position="268"/>
    </location>
</feature>
<dbReference type="Proteomes" id="UP000280726">
    <property type="component" value="Unassembled WGS sequence"/>
</dbReference>
<dbReference type="Pfam" id="PF12698">
    <property type="entry name" value="ABC2_membrane_3"/>
    <property type="match status" value="1"/>
</dbReference>
<proteinExistence type="predicted"/>
<dbReference type="PANTHER" id="PTHR30294:SF29">
    <property type="entry name" value="MULTIDRUG ABC TRANSPORTER PERMEASE YBHS-RELATED"/>
    <property type="match status" value="1"/>
</dbReference>
<evidence type="ECO:0000256" key="4">
    <source>
        <dbReference type="ARBA" id="ARBA00022989"/>
    </source>
</evidence>
<feature type="transmembrane region" description="Helical" evidence="6">
    <location>
        <begin position="21"/>
        <end position="41"/>
    </location>
</feature>
<evidence type="ECO:0000256" key="1">
    <source>
        <dbReference type="ARBA" id="ARBA00004651"/>
    </source>
</evidence>
<dbReference type="AlphaFoldDB" id="A0A3N5A6W4"/>
<evidence type="ECO:0000313" key="8">
    <source>
        <dbReference type="EMBL" id="RPF29145.1"/>
    </source>
</evidence>